<dbReference type="PATRIC" id="fig|155920.8.peg.660"/>
<gene>
    <name evidence="9" type="primary">fabZ</name>
    <name evidence="10" type="ORF">D934_02705</name>
</gene>
<dbReference type="GO" id="GO:0009245">
    <property type="term" value="P:lipid A biosynthetic process"/>
    <property type="evidence" value="ECO:0007669"/>
    <property type="project" value="UniProtKB-UniRule"/>
</dbReference>
<dbReference type="Pfam" id="PF07977">
    <property type="entry name" value="FabA"/>
    <property type="match status" value="1"/>
</dbReference>
<evidence type="ECO:0000256" key="8">
    <source>
        <dbReference type="ARBA" id="ARBA00025049"/>
    </source>
</evidence>
<dbReference type="GO" id="GO:0005737">
    <property type="term" value="C:cytoplasm"/>
    <property type="evidence" value="ECO:0007669"/>
    <property type="project" value="UniProtKB-SubCell"/>
</dbReference>
<dbReference type="InterPro" id="IPR010084">
    <property type="entry name" value="FabZ"/>
</dbReference>
<comment type="similarity">
    <text evidence="2 9">Belongs to the thioester dehydratase family. FabZ subfamily.</text>
</comment>
<evidence type="ECO:0000256" key="9">
    <source>
        <dbReference type="HAMAP-Rule" id="MF_00406"/>
    </source>
</evidence>
<dbReference type="Proteomes" id="UP000027215">
    <property type="component" value="Chromosome"/>
</dbReference>
<dbReference type="NCBIfam" id="TIGR01750">
    <property type="entry name" value="fabZ"/>
    <property type="match status" value="1"/>
</dbReference>
<dbReference type="EMBL" id="CP006696">
    <property type="protein sequence ID" value="AIC09461.1"/>
    <property type="molecule type" value="Genomic_DNA"/>
</dbReference>
<reference evidence="10 11" key="1">
    <citation type="submission" date="2013-08" db="EMBL/GenBank/DDBJ databases">
        <authorList>
            <person name="Stouthamer R."/>
            <person name="Nunney L."/>
        </authorList>
    </citation>
    <scope>NUCLEOTIDE SEQUENCE [LARGE SCALE GENOMIC DNA]</scope>
    <source>
        <strain evidence="11">ann-1</strain>
    </source>
</reference>
<dbReference type="FunFam" id="3.10.129.10:FF:000001">
    <property type="entry name" value="3-hydroxyacyl-[acyl-carrier-protein] dehydratase FabZ"/>
    <property type="match status" value="1"/>
</dbReference>
<dbReference type="KEGG" id="xfs:D934_02705"/>
<evidence type="ECO:0000256" key="7">
    <source>
        <dbReference type="ARBA" id="ARBA00023239"/>
    </source>
</evidence>
<dbReference type="NCBIfam" id="NF000582">
    <property type="entry name" value="PRK00006.1"/>
    <property type="match status" value="1"/>
</dbReference>
<dbReference type="PANTHER" id="PTHR30272:SF1">
    <property type="entry name" value="3-HYDROXYACYL-[ACYL-CARRIER-PROTEIN] DEHYDRATASE"/>
    <property type="match status" value="1"/>
</dbReference>
<dbReference type="Gene3D" id="3.10.129.10">
    <property type="entry name" value="Hotdog Thioesterase"/>
    <property type="match status" value="1"/>
</dbReference>
<accession>A0A060H7X9</accession>
<dbReference type="AlphaFoldDB" id="A0A060H7X9"/>
<dbReference type="RefSeq" id="WP_020851859.1">
    <property type="nucleotide sequence ID" value="NZ_CP006696.1"/>
</dbReference>
<dbReference type="PANTHER" id="PTHR30272">
    <property type="entry name" value="3-HYDROXYACYL-[ACYL-CARRIER-PROTEIN] DEHYDRATASE"/>
    <property type="match status" value="1"/>
</dbReference>
<evidence type="ECO:0000256" key="2">
    <source>
        <dbReference type="ARBA" id="ARBA00009174"/>
    </source>
</evidence>
<proteinExistence type="inferred from homology"/>
<comment type="function">
    <text evidence="8 9">Involved in unsaturated fatty acids biosynthesis. Catalyzes the dehydration of short chain beta-hydroxyacyl-ACPs and long chain saturated and unsaturated beta-hydroxyacyl-ACPs.</text>
</comment>
<organism evidence="10 11">
    <name type="scientific">Xylella fastidiosa subsp. sandyi Ann-1</name>
    <dbReference type="NCBI Taxonomy" id="155920"/>
    <lineage>
        <taxon>Bacteria</taxon>
        <taxon>Pseudomonadati</taxon>
        <taxon>Pseudomonadota</taxon>
        <taxon>Gammaproteobacteria</taxon>
        <taxon>Lysobacterales</taxon>
        <taxon>Lysobacteraceae</taxon>
        <taxon>Xylella</taxon>
    </lineage>
</organism>
<dbReference type="GO" id="GO:0016020">
    <property type="term" value="C:membrane"/>
    <property type="evidence" value="ECO:0007669"/>
    <property type="project" value="GOC"/>
</dbReference>
<dbReference type="InterPro" id="IPR013114">
    <property type="entry name" value="FabA_FabZ"/>
</dbReference>
<keyword evidence="6 9" id="KW-0443">Lipid metabolism</keyword>
<dbReference type="InterPro" id="IPR029069">
    <property type="entry name" value="HotDog_dom_sf"/>
</dbReference>
<sequence length="160" mass="17958">MSDSPTTAHTRLELPIDIIKIQALLPHRYPFLLVDRILELDQKQKRIVAQKNVSINESFFQGHFPEHPVMPGVLIIEALAQAGGVMTQLNLSHNGHSSLLFYMVRVDNARFNKQVVPGDILILDMTMKRRIRNMGCYYGEARVNGEVVACADIMCAGVKS</sequence>
<dbReference type="EC" id="4.2.1.59" evidence="9"/>
<comment type="catalytic activity">
    <reaction evidence="9">
        <text>a (3R)-hydroxyacyl-[ACP] = a (2E)-enoyl-[ACP] + H2O</text>
        <dbReference type="Rhea" id="RHEA:13097"/>
        <dbReference type="Rhea" id="RHEA-COMP:9925"/>
        <dbReference type="Rhea" id="RHEA-COMP:9945"/>
        <dbReference type="ChEBI" id="CHEBI:15377"/>
        <dbReference type="ChEBI" id="CHEBI:78784"/>
        <dbReference type="ChEBI" id="CHEBI:78827"/>
        <dbReference type="EC" id="4.2.1.59"/>
    </reaction>
</comment>
<feature type="active site" evidence="9">
    <location>
        <position position="63"/>
    </location>
</feature>
<keyword evidence="5 9" id="KW-0441">Lipid A biosynthesis</keyword>
<evidence type="ECO:0000256" key="1">
    <source>
        <dbReference type="ARBA" id="ARBA00004496"/>
    </source>
</evidence>
<evidence type="ECO:0000256" key="6">
    <source>
        <dbReference type="ARBA" id="ARBA00023098"/>
    </source>
</evidence>
<dbReference type="GO" id="GO:0019171">
    <property type="term" value="F:(3R)-hydroxyacyl-[acyl-carrier-protein] dehydratase activity"/>
    <property type="evidence" value="ECO:0007669"/>
    <property type="project" value="UniProtKB-EC"/>
</dbReference>
<keyword evidence="7 9" id="KW-0456">Lyase</keyword>
<dbReference type="HAMAP" id="MF_00406">
    <property type="entry name" value="FabZ"/>
    <property type="match status" value="1"/>
</dbReference>
<evidence type="ECO:0000256" key="3">
    <source>
        <dbReference type="ARBA" id="ARBA00022490"/>
    </source>
</evidence>
<evidence type="ECO:0000313" key="11">
    <source>
        <dbReference type="Proteomes" id="UP000027215"/>
    </source>
</evidence>
<comment type="subcellular location">
    <subcellularLocation>
        <location evidence="1 9">Cytoplasm</location>
    </subcellularLocation>
</comment>
<dbReference type="SUPFAM" id="SSF54637">
    <property type="entry name" value="Thioesterase/thiol ester dehydrase-isomerase"/>
    <property type="match status" value="1"/>
</dbReference>
<evidence type="ECO:0000256" key="5">
    <source>
        <dbReference type="ARBA" id="ARBA00022556"/>
    </source>
</evidence>
<evidence type="ECO:0000313" key="10">
    <source>
        <dbReference type="EMBL" id="AIC09461.1"/>
    </source>
</evidence>
<dbReference type="CDD" id="cd01288">
    <property type="entry name" value="FabZ"/>
    <property type="match status" value="1"/>
</dbReference>
<keyword evidence="4 9" id="KW-0444">Lipid biosynthesis</keyword>
<dbReference type="HOGENOM" id="CLU_078912_1_2_6"/>
<keyword evidence="3 9" id="KW-0963">Cytoplasm</keyword>
<dbReference type="GO" id="GO:0006633">
    <property type="term" value="P:fatty acid biosynthetic process"/>
    <property type="evidence" value="ECO:0007669"/>
    <property type="project" value="UniProtKB-UniRule"/>
</dbReference>
<protein>
    <recommendedName>
        <fullName evidence="9">3-hydroxyacyl-[acyl-carrier-protein] dehydratase FabZ</fullName>
        <ecNumber evidence="9">4.2.1.59</ecNumber>
    </recommendedName>
    <alternativeName>
        <fullName evidence="9">(3R)-hydroxymyristoyl-[acyl-carrier-protein] dehydratase</fullName>
        <shortName evidence="9">(3R)-hydroxymyristoyl-ACP dehydrase</shortName>
    </alternativeName>
    <alternativeName>
        <fullName evidence="9">Beta-hydroxyacyl-ACP dehydratase</fullName>
    </alternativeName>
</protein>
<evidence type="ECO:0000256" key="4">
    <source>
        <dbReference type="ARBA" id="ARBA00022516"/>
    </source>
</evidence>
<name>A0A060H7X9_XYLFS</name>